<reference evidence="1" key="1">
    <citation type="submission" date="2011-11" db="EMBL/GenBank/DDBJ databases">
        <title>The Genome Sequence of Fusarium oxysporum Cotton.</title>
        <authorList>
            <consortium name="The Broad Institute Genome Sequencing Platform"/>
            <person name="Ma L.-J."/>
            <person name="Gale L.R."/>
            <person name="Schwartz D.C."/>
            <person name="Zhou S."/>
            <person name="Corby-Kistler H."/>
            <person name="Young S.K."/>
            <person name="Zeng Q."/>
            <person name="Gargeya S."/>
            <person name="Fitzgerald M."/>
            <person name="Haas B."/>
            <person name="Abouelleil A."/>
            <person name="Alvarado L."/>
            <person name="Arachchi H.M."/>
            <person name="Berlin A."/>
            <person name="Brown A."/>
            <person name="Chapman S.B."/>
            <person name="Chen Z."/>
            <person name="Dunbar C."/>
            <person name="Freedman E."/>
            <person name="Gearin G."/>
            <person name="Goldberg J."/>
            <person name="Griggs A."/>
            <person name="Gujja S."/>
            <person name="Heiman D."/>
            <person name="Howarth C."/>
            <person name="Larson L."/>
            <person name="Lui A."/>
            <person name="MacDonald P.J.P."/>
            <person name="Montmayeur A."/>
            <person name="Murphy C."/>
            <person name="Neiman D."/>
            <person name="Pearson M."/>
            <person name="Priest M."/>
            <person name="Roberts A."/>
            <person name="Saif S."/>
            <person name="Shea T."/>
            <person name="Shenoy N."/>
            <person name="Sisk P."/>
            <person name="Stolte C."/>
            <person name="Sykes S."/>
            <person name="Wortman J."/>
            <person name="Nusbaum C."/>
            <person name="Birren B."/>
        </authorList>
    </citation>
    <scope>NUCLEOTIDE SEQUENCE [LARGE SCALE GENOMIC DNA]</scope>
    <source>
        <strain evidence="1">25433</strain>
    </source>
</reference>
<gene>
    <name evidence="1" type="ORF">FOTG_17776</name>
</gene>
<protein>
    <submittedName>
        <fullName evidence="1">Uncharacterized protein</fullName>
    </submittedName>
</protein>
<dbReference type="Proteomes" id="UP000030701">
    <property type="component" value="Unassembled WGS sequence"/>
</dbReference>
<proteinExistence type="predicted"/>
<accession>X0KJJ8</accession>
<evidence type="ECO:0000313" key="1">
    <source>
        <dbReference type="EMBL" id="EXM13789.1"/>
    </source>
</evidence>
<sequence>MIQAVQHSRNASTSDFVMPALLAFIEVLFRICLPFLRAMVLRLCSATHREILFVIASLLGILMTQKSMKKALILLICHRISRSPSCRLFLLLYPASRPIFLPLITES</sequence>
<organism evidence="1">
    <name type="scientific">Fusarium oxysporum f. sp. vasinfectum 25433</name>
    <dbReference type="NCBI Taxonomy" id="1089449"/>
    <lineage>
        <taxon>Eukaryota</taxon>
        <taxon>Fungi</taxon>
        <taxon>Dikarya</taxon>
        <taxon>Ascomycota</taxon>
        <taxon>Pezizomycotina</taxon>
        <taxon>Sordariomycetes</taxon>
        <taxon>Hypocreomycetidae</taxon>
        <taxon>Hypocreales</taxon>
        <taxon>Nectriaceae</taxon>
        <taxon>Fusarium</taxon>
        <taxon>Fusarium oxysporum species complex</taxon>
    </lineage>
</organism>
<name>X0KJJ8_FUSOX</name>
<reference evidence="1" key="2">
    <citation type="submission" date="2012-05" db="EMBL/GenBank/DDBJ databases">
        <title>The Genome Annotation of Fusarium oxysporum Cotton.</title>
        <authorList>
            <consortium name="The Broad Institute Genomics Platform"/>
            <person name="Ma L.-J."/>
            <person name="Corby-Kistler H."/>
            <person name="Broz K."/>
            <person name="Gale L.R."/>
            <person name="Jonkers W."/>
            <person name="O'Donnell K."/>
            <person name="Ploetz R."/>
            <person name="Steinberg C."/>
            <person name="Schwartz D.C."/>
            <person name="VanEtten H."/>
            <person name="Zhou S."/>
            <person name="Young S.K."/>
            <person name="Zeng Q."/>
            <person name="Gargeya S."/>
            <person name="Fitzgerald M."/>
            <person name="Abouelleil A."/>
            <person name="Alvarado L."/>
            <person name="Chapman S.B."/>
            <person name="Gainer-Dewar J."/>
            <person name="Goldberg J."/>
            <person name="Griggs A."/>
            <person name="Gujja S."/>
            <person name="Hansen M."/>
            <person name="Howarth C."/>
            <person name="Imamovic A."/>
            <person name="Ireland A."/>
            <person name="Larimer J."/>
            <person name="McCowan C."/>
            <person name="Murphy C."/>
            <person name="Pearson M."/>
            <person name="Poon T.W."/>
            <person name="Priest M."/>
            <person name="Roberts A."/>
            <person name="Saif S."/>
            <person name="Shea T."/>
            <person name="Sykes S."/>
            <person name="Wortman J."/>
            <person name="Nusbaum C."/>
            <person name="Birren B."/>
        </authorList>
    </citation>
    <scope>NUCLEOTIDE SEQUENCE</scope>
    <source>
        <strain evidence="1">25433</strain>
    </source>
</reference>
<dbReference type="EMBL" id="JH658111">
    <property type="protein sequence ID" value="EXM13789.1"/>
    <property type="molecule type" value="Genomic_DNA"/>
</dbReference>
<dbReference type="HOGENOM" id="CLU_2210154_0_0_1"/>
<dbReference type="AlphaFoldDB" id="X0KJJ8"/>